<evidence type="ECO:0000313" key="9">
    <source>
        <dbReference type="Proteomes" id="UP000307217"/>
    </source>
</evidence>
<dbReference type="Gene3D" id="3.20.20.120">
    <property type="entry name" value="Enolase-like C-terminal domain"/>
    <property type="match status" value="1"/>
</dbReference>
<evidence type="ECO:0000256" key="4">
    <source>
        <dbReference type="ARBA" id="ARBA00023235"/>
    </source>
</evidence>
<dbReference type="PANTHER" id="PTHR48080:SF3">
    <property type="entry name" value="ENOLASE SUPERFAMILY MEMBER DDB_G0284701"/>
    <property type="match status" value="1"/>
</dbReference>
<comment type="caution">
    <text evidence="8">The sequence shown here is derived from an EMBL/GenBank/DDBJ whole genome shotgun (WGS) entry which is preliminary data.</text>
</comment>
<feature type="binding site" evidence="6">
    <location>
        <position position="223"/>
    </location>
    <ligand>
        <name>Mg(2+)</name>
        <dbReference type="ChEBI" id="CHEBI:18420"/>
    </ligand>
</feature>
<evidence type="ECO:0000256" key="5">
    <source>
        <dbReference type="PIRSR" id="PIRSR634603-1"/>
    </source>
</evidence>
<keyword evidence="2 6" id="KW-0479">Metal-binding</keyword>
<evidence type="ECO:0000313" key="8">
    <source>
        <dbReference type="EMBL" id="TMO68929.1"/>
    </source>
</evidence>
<dbReference type="OrthoDB" id="9796450at2"/>
<dbReference type="SFLD" id="SFLDS00001">
    <property type="entry name" value="Enolase"/>
    <property type="match status" value="1"/>
</dbReference>
<dbReference type="InterPro" id="IPR029065">
    <property type="entry name" value="Enolase_C-like"/>
</dbReference>
<proteinExistence type="inferred from homology"/>
<keyword evidence="3 6" id="KW-0460">Magnesium</keyword>
<gene>
    <name evidence="8" type="ORF">CWC19_07470</name>
</gene>
<feature type="active site" description="Proton acceptor; specific for (R)-substrate epimerization" evidence="5">
    <location>
        <position position="149"/>
    </location>
</feature>
<dbReference type="Proteomes" id="UP000307217">
    <property type="component" value="Unassembled WGS sequence"/>
</dbReference>
<evidence type="ECO:0000256" key="3">
    <source>
        <dbReference type="ARBA" id="ARBA00022842"/>
    </source>
</evidence>
<dbReference type="Pfam" id="PF13378">
    <property type="entry name" value="MR_MLE_C"/>
    <property type="match status" value="1"/>
</dbReference>
<dbReference type="NCBIfam" id="NF042940">
    <property type="entry name" value="racemase_DgcA"/>
    <property type="match status" value="1"/>
</dbReference>
<protein>
    <submittedName>
        <fullName evidence="8">Dipeptide epimerase</fullName>
    </submittedName>
</protein>
<dbReference type="InterPro" id="IPR034603">
    <property type="entry name" value="Dipeptide_epimerase"/>
</dbReference>
<dbReference type="GO" id="GO:0009063">
    <property type="term" value="P:amino acid catabolic process"/>
    <property type="evidence" value="ECO:0007669"/>
    <property type="project" value="InterPro"/>
</dbReference>
<dbReference type="InterPro" id="IPR013341">
    <property type="entry name" value="Mandelate_racemase_N_dom"/>
</dbReference>
<dbReference type="SUPFAM" id="SSF51604">
    <property type="entry name" value="Enolase C-terminal domain-like"/>
    <property type="match status" value="1"/>
</dbReference>
<dbReference type="SMART" id="SM00922">
    <property type="entry name" value="MR_MLE"/>
    <property type="match status" value="1"/>
</dbReference>
<dbReference type="InterPro" id="IPR013342">
    <property type="entry name" value="Mandelate_racemase_C"/>
</dbReference>
<name>A0A5S3VB07_9GAMM</name>
<dbReference type="EMBL" id="PNBX01000028">
    <property type="protein sequence ID" value="TMO68929.1"/>
    <property type="molecule type" value="Genomic_DNA"/>
</dbReference>
<feature type="binding site" evidence="6">
    <location>
        <position position="174"/>
    </location>
    <ligand>
        <name>Mg(2+)</name>
        <dbReference type="ChEBI" id="CHEBI:18420"/>
    </ligand>
</feature>
<dbReference type="SFLD" id="SFLDG00180">
    <property type="entry name" value="muconate_cycloisomerase"/>
    <property type="match status" value="1"/>
</dbReference>
<reference evidence="8 9" key="1">
    <citation type="submission" date="2018-01" db="EMBL/GenBank/DDBJ databases">
        <authorList>
            <person name="Paulsen S."/>
            <person name="Gram L.K."/>
        </authorList>
    </citation>
    <scope>NUCLEOTIDE SEQUENCE [LARGE SCALE GENOMIC DNA]</scope>
    <source>
        <strain evidence="8 9">S3790</strain>
    </source>
</reference>
<dbReference type="InterPro" id="IPR029017">
    <property type="entry name" value="Enolase-like_N"/>
</dbReference>
<accession>A0A5S3VB07</accession>
<dbReference type="InterPro" id="IPR036849">
    <property type="entry name" value="Enolase-like_C_sf"/>
</dbReference>
<dbReference type="AlphaFoldDB" id="A0A5S3VB07"/>
<sequence>MYAQKVPLKTAFRIARGAKTEAEVMIITISSGKHTGWAESVPYKRYAESYQKSVEQVHNVVMQSQCLFTLKHAITQAVPGAAKNALDCALWDLQAKLHNDKVLNLLPGSKDNKFEVKPVLTAQTLSIGSPTDMAKAALALDNAPLIKVKLDDENVLPRMRAIYHASPNSQFIIDANEAWSFEQLENYVKELAQMNVVLIEQPLPESDDAALAGFKSPIALCADESCHTTEGLESLVGKYSVINIKLDKSGGLTEALLMVEKARSLGLDIMVGCMVGSSLAMAPATIVAQQAQYVDLDGPILVSQDRQHPFVIHGGQMSEIDWSLWGGPAESAELQSLSEQSI</sequence>
<dbReference type="PROSITE" id="PS00909">
    <property type="entry name" value="MR_MLE_2"/>
    <property type="match status" value="1"/>
</dbReference>
<feature type="binding site" evidence="6">
    <location>
        <position position="200"/>
    </location>
    <ligand>
        <name>Mg(2+)</name>
        <dbReference type="ChEBI" id="CHEBI:18420"/>
    </ligand>
</feature>
<keyword evidence="4" id="KW-0413">Isomerase</keyword>
<dbReference type="CDD" id="cd03319">
    <property type="entry name" value="L-Ala-DL-Glu_epimerase"/>
    <property type="match status" value="1"/>
</dbReference>
<reference evidence="9" key="2">
    <citation type="submission" date="2019-06" db="EMBL/GenBank/DDBJ databases">
        <title>Co-occurence of chitin degradation, pigmentation and bioactivity in marine Pseudoalteromonas.</title>
        <authorList>
            <person name="Sonnenschein E.C."/>
            <person name="Bech P.K."/>
        </authorList>
    </citation>
    <scope>NUCLEOTIDE SEQUENCE [LARGE SCALE GENOMIC DNA]</scope>
    <source>
        <strain evidence="9">S3790</strain>
    </source>
</reference>
<dbReference type="SFLD" id="SFLDF00010">
    <property type="entry name" value="dipeptide_epimerase"/>
    <property type="match status" value="1"/>
</dbReference>
<dbReference type="Pfam" id="PF02746">
    <property type="entry name" value="MR_MLE_N"/>
    <property type="match status" value="1"/>
</dbReference>
<evidence type="ECO:0000256" key="6">
    <source>
        <dbReference type="PIRSR" id="PIRSR634603-3"/>
    </source>
</evidence>
<feature type="active site" description="Proton acceptor; specific for (S)-substrate epimerization" evidence="5">
    <location>
        <position position="245"/>
    </location>
</feature>
<dbReference type="GO" id="GO:0046872">
    <property type="term" value="F:metal ion binding"/>
    <property type="evidence" value="ECO:0007669"/>
    <property type="project" value="UniProtKB-KW"/>
</dbReference>
<organism evidence="8 9">
    <name type="scientific">Pseudoalteromonas aurantia</name>
    <dbReference type="NCBI Taxonomy" id="43654"/>
    <lineage>
        <taxon>Bacteria</taxon>
        <taxon>Pseudomonadati</taxon>
        <taxon>Pseudomonadota</taxon>
        <taxon>Gammaproteobacteria</taxon>
        <taxon>Alteromonadales</taxon>
        <taxon>Pseudoalteromonadaceae</taxon>
        <taxon>Pseudoalteromonas</taxon>
    </lineage>
</organism>
<dbReference type="InterPro" id="IPR034593">
    <property type="entry name" value="DgoD-like"/>
</dbReference>
<evidence type="ECO:0000259" key="7">
    <source>
        <dbReference type="SMART" id="SM00922"/>
    </source>
</evidence>
<evidence type="ECO:0000256" key="1">
    <source>
        <dbReference type="ARBA" id="ARBA00008031"/>
    </source>
</evidence>
<dbReference type="InterPro" id="IPR018110">
    <property type="entry name" value="Mandel_Rmase/mucon_lact_enz_CS"/>
</dbReference>
<evidence type="ECO:0000256" key="2">
    <source>
        <dbReference type="ARBA" id="ARBA00022723"/>
    </source>
</evidence>
<dbReference type="SUPFAM" id="SSF54826">
    <property type="entry name" value="Enolase N-terminal domain-like"/>
    <property type="match status" value="1"/>
</dbReference>
<dbReference type="GO" id="GO:0016855">
    <property type="term" value="F:racemase and epimerase activity, acting on amino acids and derivatives"/>
    <property type="evidence" value="ECO:0007669"/>
    <property type="project" value="InterPro"/>
</dbReference>
<comment type="cofactor">
    <cofactor evidence="6">
        <name>Mg(2+)</name>
        <dbReference type="ChEBI" id="CHEBI:18420"/>
    </cofactor>
    <text evidence="6">Binds 1 Mg(2+) ion per subunit.</text>
</comment>
<dbReference type="PANTHER" id="PTHR48080">
    <property type="entry name" value="D-GALACTONATE DEHYDRATASE-RELATED"/>
    <property type="match status" value="1"/>
</dbReference>
<comment type="similarity">
    <text evidence="1">Belongs to the mandelate racemase/muconate lactonizing enzyme family.</text>
</comment>
<dbReference type="Gene3D" id="3.30.390.10">
    <property type="entry name" value="Enolase-like, N-terminal domain"/>
    <property type="match status" value="1"/>
</dbReference>
<feature type="domain" description="Mandelate racemase/muconate lactonizing enzyme C-terminal" evidence="7">
    <location>
        <begin position="130"/>
        <end position="221"/>
    </location>
</feature>